<dbReference type="Pfam" id="PF16062">
    <property type="entry name" value="MavL-like"/>
    <property type="match status" value="2"/>
</dbReference>
<keyword evidence="2" id="KW-1185">Reference proteome</keyword>
<evidence type="ECO:0000313" key="1">
    <source>
        <dbReference type="EMBL" id="KAL1796118.1"/>
    </source>
</evidence>
<name>A0ABR3UI13_9PLEO</name>
<dbReference type="InterPro" id="IPR032063">
    <property type="entry name" value="MavL-like"/>
</dbReference>
<dbReference type="EMBL" id="JBHGVX010000005">
    <property type="protein sequence ID" value="KAL1796118.1"/>
    <property type="molecule type" value="Genomic_DNA"/>
</dbReference>
<dbReference type="GeneID" id="96086664"/>
<accession>A0ABR3UI13</accession>
<dbReference type="Proteomes" id="UP001578633">
    <property type="component" value="Chromosome 5"/>
</dbReference>
<protein>
    <submittedName>
        <fullName evidence="1">Uncharacterized protein</fullName>
    </submittedName>
</protein>
<dbReference type="RefSeq" id="XP_069306702.1">
    <property type="nucleotide sequence ID" value="XM_069452543.1"/>
</dbReference>
<organism evidence="1 2">
    <name type="scientific">Alternaria dauci</name>
    <dbReference type="NCBI Taxonomy" id="48095"/>
    <lineage>
        <taxon>Eukaryota</taxon>
        <taxon>Fungi</taxon>
        <taxon>Dikarya</taxon>
        <taxon>Ascomycota</taxon>
        <taxon>Pezizomycotina</taxon>
        <taxon>Dothideomycetes</taxon>
        <taxon>Pleosporomycetidae</taxon>
        <taxon>Pleosporales</taxon>
        <taxon>Pleosporineae</taxon>
        <taxon>Pleosporaceae</taxon>
        <taxon>Alternaria</taxon>
        <taxon>Alternaria sect. Porri</taxon>
    </lineage>
</organism>
<evidence type="ECO:0000313" key="2">
    <source>
        <dbReference type="Proteomes" id="UP001578633"/>
    </source>
</evidence>
<reference evidence="1 2" key="1">
    <citation type="submission" date="2024-09" db="EMBL/GenBank/DDBJ databases">
        <title>T2T genomes of carrot and Alternaria dauci and their utility for understanding host-pathogen interaction during carrot leaf blight disease.</title>
        <authorList>
            <person name="Liu W."/>
            <person name="Xu S."/>
            <person name="Ou C."/>
            <person name="Liu X."/>
            <person name="Zhuang F."/>
            <person name="Deng X.W."/>
        </authorList>
    </citation>
    <scope>NUCLEOTIDE SEQUENCE [LARGE SCALE GENOMIC DNA]</scope>
    <source>
        <strain evidence="1 2">A2016</strain>
    </source>
</reference>
<gene>
    <name evidence="1" type="ORF">ACET3X_006342</name>
</gene>
<sequence length="406" mass="45001">MAASMFQAYQPTLHLDYSRLAVKLPTIANQVKNFDPNVIQADASSVRVILHANFPSLVQDVLAHKRTHGSAHEKALYTPSFTWRDEVTRLVAKRPLMFMGESDTTLLRNGTTLWNGVKEWDRNGTPGQDQNEYLTLDEYLSYDEIMLSSLLGVSGQSYFINDGARNNRGKRGAPGTFQERGVIVGLVGARFEREDRMDSVYVLPSEGKHQHPDLLALFETFFGVTKNVAVAGQGAFDANMYMARMRITIDMLLLEANDRAQETGQTAYTYVVGLGLGVWQYSHTQPTLYIDTFTAALSELSLPNVSTLEFAWIDVDAACIARVTAAAKKQVIKVLFSKRNPAERLDTDELLVISYAWDGNAFPGNEYWAGMLAASGDPAAVCMSTIAELHNPLVNDFTGRINVLRG</sequence>
<comment type="caution">
    <text evidence="1">The sequence shown here is derived from an EMBL/GenBank/DDBJ whole genome shotgun (WGS) entry which is preliminary data.</text>
</comment>
<proteinExistence type="predicted"/>